<dbReference type="AlphaFoldDB" id="A0A7S8FB09"/>
<evidence type="ECO:0000313" key="2">
    <source>
        <dbReference type="Proteomes" id="UP000593737"/>
    </source>
</evidence>
<gene>
    <name evidence="1" type="ORF">Nkreftii_000289</name>
</gene>
<dbReference type="Proteomes" id="UP000593737">
    <property type="component" value="Chromosome"/>
</dbReference>
<protein>
    <submittedName>
        <fullName evidence="1">Uncharacterized protein</fullName>
    </submittedName>
</protein>
<accession>A0A7S8FB09</accession>
<sequence>MGIVWRARQSSVLADRARKIDLMITVRVVLVRGAQLRTDVPPRLGEYRRRIRCDRLSEYSLHGRSGINLVGAAR</sequence>
<organism evidence="1 2">
    <name type="scientific">Candidatus Nitrospira kreftii</name>
    <dbReference type="NCBI Taxonomy" id="2652173"/>
    <lineage>
        <taxon>Bacteria</taxon>
        <taxon>Pseudomonadati</taxon>
        <taxon>Nitrospirota</taxon>
        <taxon>Nitrospiria</taxon>
        <taxon>Nitrospirales</taxon>
        <taxon>Nitrospiraceae</taxon>
        <taxon>Nitrospira</taxon>
    </lineage>
</organism>
<proteinExistence type="predicted"/>
<evidence type="ECO:0000313" key="1">
    <source>
        <dbReference type="EMBL" id="QPD02515.1"/>
    </source>
</evidence>
<reference evidence="1 2" key="1">
    <citation type="journal article" date="2020" name="ISME J.">
        <title>Enrichment and physiological characterization of a novel comammox Nitrospira indicates ammonium inhibition of complete nitrification.</title>
        <authorList>
            <person name="Sakoula D."/>
            <person name="Koch H."/>
            <person name="Frank J."/>
            <person name="Jetten M.S.M."/>
            <person name="van Kessel M.A.H.J."/>
            <person name="Lucker S."/>
        </authorList>
    </citation>
    <scope>NUCLEOTIDE SEQUENCE [LARGE SCALE GENOMIC DNA]</scope>
    <source>
        <strain evidence="1">Comreactor17</strain>
    </source>
</reference>
<dbReference type="KEGG" id="nkf:Nkreftii_000289"/>
<name>A0A7S8FB09_9BACT</name>
<dbReference type="EMBL" id="CP047423">
    <property type="protein sequence ID" value="QPD02515.1"/>
    <property type="molecule type" value="Genomic_DNA"/>
</dbReference>